<evidence type="ECO:0000313" key="3">
    <source>
        <dbReference type="Proteomes" id="UP000268162"/>
    </source>
</evidence>
<name>A0A4P9ZS38_9FUNG</name>
<protein>
    <recommendedName>
        <fullName evidence="4">CBM1 domain-containing protein</fullName>
    </recommendedName>
</protein>
<proteinExistence type="predicted"/>
<keyword evidence="1" id="KW-0732">Signal</keyword>
<evidence type="ECO:0000313" key="2">
    <source>
        <dbReference type="EMBL" id="RKP35601.1"/>
    </source>
</evidence>
<dbReference type="Proteomes" id="UP000268162">
    <property type="component" value="Unassembled WGS sequence"/>
</dbReference>
<keyword evidence="3" id="KW-1185">Reference proteome</keyword>
<organism evidence="2 3">
    <name type="scientific">Dimargaris cristalligena</name>
    <dbReference type="NCBI Taxonomy" id="215637"/>
    <lineage>
        <taxon>Eukaryota</taxon>
        <taxon>Fungi</taxon>
        <taxon>Fungi incertae sedis</taxon>
        <taxon>Zoopagomycota</taxon>
        <taxon>Kickxellomycotina</taxon>
        <taxon>Dimargaritomycetes</taxon>
        <taxon>Dimargaritales</taxon>
        <taxon>Dimargaritaceae</taxon>
        <taxon>Dimargaris</taxon>
    </lineage>
</organism>
<dbReference type="EMBL" id="ML002830">
    <property type="protein sequence ID" value="RKP35601.1"/>
    <property type="molecule type" value="Genomic_DNA"/>
</dbReference>
<gene>
    <name evidence="2" type="ORF">BJ085DRAFT_34049</name>
</gene>
<feature type="chain" id="PRO_5020963028" description="CBM1 domain-containing protein" evidence="1">
    <location>
        <begin position="37"/>
        <end position="102"/>
    </location>
</feature>
<dbReference type="AlphaFoldDB" id="A0A4P9ZS38"/>
<feature type="signal peptide" evidence="1">
    <location>
        <begin position="1"/>
        <end position="36"/>
    </location>
</feature>
<reference evidence="3" key="1">
    <citation type="journal article" date="2018" name="Nat. Microbiol.">
        <title>Leveraging single-cell genomics to expand the fungal tree of life.</title>
        <authorList>
            <person name="Ahrendt S.R."/>
            <person name="Quandt C.A."/>
            <person name="Ciobanu D."/>
            <person name="Clum A."/>
            <person name="Salamov A."/>
            <person name="Andreopoulos B."/>
            <person name="Cheng J.F."/>
            <person name="Woyke T."/>
            <person name="Pelin A."/>
            <person name="Henrissat B."/>
            <person name="Reynolds N.K."/>
            <person name="Benny G.L."/>
            <person name="Smith M.E."/>
            <person name="James T.Y."/>
            <person name="Grigoriev I.V."/>
        </authorList>
    </citation>
    <scope>NUCLEOTIDE SEQUENCE [LARGE SCALE GENOMIC DNA]</scope>
    <source>
        <strain evidence="3">RSA 468</strain>
    </source>
</reference>
<sequence>MPNSCSAGWISKMKVFHAALVLGLVAATLLVDTVTAKKCAPKANLDTANFGAIPYPDTNGGLCQSSADCRVPEFPICSEFGYCNSQATIDNFNAQRASLVQA</sequence>
<accession>A0A4P9ZS38</accession>
<evidence type="ECO:0000256" key="1">
    <source>
        <dbReference type="SAM" id="SignalP"/>
    </source>
</evidence>
<evidence type="ECO:0008006" key="4">
    <source>
        <dbReference type="Google" id="ProtNLM"/>
    </source>
</evidence>